<dbReference type="EMBL" id="CAAKMV010000124">
    <property type="protein sequence ID" value="VIO56435.1"/>
    <property type="molecule type" value="Genomic_DNA"/>
</dbReference>
<evidence type="ECO:0000256" key="1">
    <source>
        <dbReference type="ARBA" id="ARBA00038158"/>
    </source>
</evidence>
<sequence length="516" mass="56386">MADTPDNGHDTSSLRSVGAGSIDRAMAATRLTASSSSNISNYASSVSSDNQSQSHAHSQNLTGSGSGSGGLPGTPVSRRSGGWDRQTLSPAAAARVRHDDSNNEDYAPHQSSSLRPSSELLEDSSDSSDEYVSTYKPLKTASRSKRFFQSMVNKFTKSSVRYGHLPNNQVCIPFSWPISSLAANPPFSKNKIEMVCIRTISPFSACVTNIYPLVIQHTVIINVFKGQLQLSPLAPRPKRVLDVGTGGGIWALLTSVLLFTIATKHPYCHVLGVDIDPVHPPYTKSNCTFKVMDITQDWDFPGGGNFDFIHIRQLGDINDKQKMIQAAFDNLRPGGWVELTEWIAILQSPDHSLDGTAFRKWNNLLEEGLQSFGTTVLYPETFKSLLQKTGFEPVIDTRNGAPTNACYPGKKLQRIGHLMTQNWLLILEPLSMPVFTQGLGWTPEQVLALLAEVRREIGNTKYHSFMTLITVCAQKPWDGIPRSSSSTSATASRSESSLVQASRSGTPLPYLGDKPL</sequence>
<accession>A0A4U9F8B6</accession>
<evidence type="ECO:0008006" key="6">
    <source>
        <dbReference type="Google" id="ProtNLM"/>
    </source>
</evidence>
<evidence type="ECO:0000313" key="4">
    <source>
        <dbReference type="EMBL" id="VIO56435.1"/>
    </source>
</evidence>
<evidence type="ECO:0000256" key="2">
    <source>
        <dbReference type="SAM" id="MobiDB-lite"/>
    </source>
</evidence>
<organism evidence="3 5">
    <name type="scientific">Gibberella zeae</name>
    <name type="common">Wheat head blight fungus</name>
    <name type="synonym">Fusarium graminearum</name>
    <dbReference type="NCBI Taxonomy" id="5518"/>
    <lineage>
        <taxon>Eukaryota</taxon>
        <taxon>Fungi</taxon>
        <taxon>Dikarya</taxon>
        <taxon>Ascomycota</taxon>
        <taxon>Pezizomycotina</taxon>
        <taxon>Sordariomycetes</taxon>
        <taxon>Hypocreomycetidae</taxon>
        <taxon>Hypocreales</taxon>
        <taxon>Nectriaceae</taxon>
        <taxon>Fusarium</taxon>
    </lineage>
</organism>
<comment type="similarity">
    <text evidence="1">Belongs to the methyltransferase superfamily. LaeA methyltransferase family.</text>
</comment>
<dbReference type="Gene3D" id="3.40.50.150">
    <property type="entry name" value="Vaccinia Virus protein VP39"/>
    <property type="match status" value="1"/>
</dbReference>
<dbReference type="SUPFAM" id="SSF53335">
    <property type="entry name" value="S-adenosyl-L-methionine-dependent methyltransferases"/>
    <property type="match status" value="1"/>
</dbReference>
<feature type="compositionally biased region" description="Low complexity" evidence="2">
    <location>
        <begin position="482"/>
        <end position="497"/>
    </location>
</feature>
<evidence type="ECO:0000313" key="3">
    <source>
        <dbReference type="EMBL" id="CAG1968264.1"/>
    </source>
</evidence>
<feature type="compositionally biased region" description="Acidic residues" evidence="2">
    <location>
        <begin position="120"/>
        <end position="129"/>
    </location>
</feature>
<evidence type="ECO:0000313" key="5">
    <source>
        <dbReference type="Proteomes" id="UP000746612"/>
    </source>
</evidence>
<protein>
    <recommendedName>
        <fullName evidence="6">Methyltransferase domain-containing protein</fullName>
    </recommendedName>
</protein>
<feature type="region of interest" description="Disordered" evidence="2">
    <location>
        <begin position="33"/>
        <end position="131"/>
    </location>
</feature>
<dbReference type="InterPro" id="IPR029063">
    <property type="entry name" value="SAM-dependent_MTases_sf"/>
</dbReference>
<name>A0A4U9F8B6_GIBZA</name>
<reference evidence="3" key="2">
    <citation type="submission" date="2021-03" db="EMBL/GenBank/DDBJ databases">
        <authorList>
            <person name="Alouane T."/>
            <person name="Langin T."/>
            <person name="Bonhomme L."/>
        </authorList>
    </citation>
    <scope>NUCLEOTIDE SEQUENCE</scope>
    <source>
        <strain evidence="3">MDC_Fg202</strain>
    </source>
</reference>
<dbReference type="GO" id="GO:0008168">
    <property type="term" value="F:methyltransferase activity"/>
    <property type="evidence" value="ECO:0007669"/>
    <property type="project" value="TreeGrafter"/>
</dbReference>
<feature type="region of interest" description="Disordered" evidence="2">
    <location>
        <begin position="478"/>
        <end position="516"/>
    </location>
</feature>
<reference evidence="4" key="1">
    <citation type="submission" date="2019-04" db="EMBL/GenBank/DDBJ databases">
        <authorList>
            <person name="Melise S."/>
            <person name="Noan J."/>
            <person name="Okalmin O."/>
        </authorList>
    </citation>
    <scope>NUCLEOTIDE SEQUENCE</scope>
    <source>
        <strain evidence="4">FN9</strain>
    </source>
</reference>
<dbReference type="CDD" id="cd02440">
    <property type="entry name" value="AdoMet_MTases"/>
    <property type="match status" value="1"/>
</dbReference>
<proteinExistence type="inferred from homology"/>
<dbReference type="Proteomes" id="UP000746612">
    <property type="component" value="Unassembled WGS sequence"/>
</dbReference>
<dbReference type="EMBL" id="CAJPIJ010000076">
    <property type="protein sequence ID" value="CAG1968264.1"/>
    <property type="molecule type" value="Genomic_DNA"/>
</dbReference>
<dbReference type="Pfam" id="PF13489">
    <property type="entry name" value="Methyltransf_23"/>
    <property type="match status" value="1"/>
</dbReference>
<dbReference type="PANTHER" id="PTHR43591:SF24">
    <property type="entry name" value="2-METHOXY-6-POLYPRENYL-1,4-BENZOQUINOL METHYLASE, MITOCHONDRIAL"/>
    <property type="match status" value="1"/>
</dbReference>
<feature type="compositionally biased region" description="Low complexity" evidence="2">
    <location>
        <begin position="34"/>
        <end position="54"/>
    </location>
</feature>
<dbReference type="PANTHER" id="PTHR43591">
    <property type="entry name" value="METHYLTRANSFERASE"/>
    <property type="match status" value="1"/>
</dbReference>
<gene>
    <name evidence="4" type="ORF">FUG_LOCUS211580</name>
    <name evidence="3" type="ORF">MDCFG202_LOCUS51033</name>
</gene>
<dbReference type="AlphaFoldDB" id="A0A4U9F8B6"/>